<evidence type="ECO:0000259" key="17">
    <source>
        <dbReference type="Pfam" id="PF05201"/>
    </source>
</evidence>
<dbReference type="InterPro" id="IPR015895">
    <property type="entry name" value="4pyrrol_synth_GluRdtase_N"/>
</dbReference>
<feature type="binding site" evidence="8 10">
    <location>
        <begin position="114"/>
        <end position="116"/>
    </location>
    <ligand>
        <name>substrate</name>
    </ligand>
</feature>
<dbReference type="InterPro" id="IPR036453">
    <property type="entry name" value="GluRdtase_dimer_dom_sf"/>
</dbReference>
<evidence type="ECO:0000256" key="10">
    <source>
        <dbReference type="PIRSR" id="PIRSR000445-2"/>
    </source>
</evidence>
<comment type="subunit">
    <text evidence="8">Homodimer.</text>
</comment>
<evidence type="ECO:0000256" key="1">
    <source>
        <dbReference type="ARBA" id="ARBA00005059"/>
    </source>
</evidence>
<dbReference type="AlphaFoldDB" id="A0A367YTS1"/>
<dbReference type="InterPro" id="IPR006151">
    <property type="entry name" value="Shikm_DH/Glu-tRNA_Rdtase"/>
</dbReference>
<dbReference type="Gene3D" id="3.40.50.720">
    <property type="entry name" value="NAD(P)-binding Rossmann-like Domain"/>
    <property type="match status" value="1"/>
</dbReference>
<proteinExistence type="inferred from homology"/>
<evidence type="ECO:0000259" key="15">
    <source>
        <dbReference type="Pfam" id="PF00745"/>
    </source>
</evidence>
<dbReference type="GO" id="GO:0019353">
    <property type="term" value="P:protoporphyrinogen IX biosynthetic process from glutamate"/>
    <property type="evidence" value="ECO:0007669"/>
    <property type="project" value="TreeGrafter"/>
</dbReference>
<evidence type="ECO:0000256" key="6">
    <source>
        <dbReference type="ARBA" id="ARBA00023244"/>
    </source>
</evidence>
<feature type="binding site" evidence="8 10">
    <location>
        <begin position="49"/>
        <end position="52"/>
    </location>
    <ligand>
        <name>substrate</name>
    </ligand>
</feature>
<accession>A0A367YTS1</accession>
<dbReference type="SUPFAM" id="SSF69742">
    <property type="entry name" value="Glutamyl tRNA-reductase catalytic, N-terminal domain"/>
    <property type="match status" value="1"/>
</dbReference>
<comment type="pathway">
    <text evidence="1 8 13">Porphyrin-containing compound metabolism; protoporphyrin-IX biosynthesis; 5-aminolevulinate from L-glutamyl-tRNA(Glu): step 1/2.</text>
</comment>
<evidence type="ECO:0000313" key="19">
    <source>
        <dbReference type="Proteomes" id="UP000252770"/>
    </source>
</evidence>
<dbReference type="EC" id="1.2.1.70" evidence="3 8"/>
<comment type="caution">
    <text evidence="18">The sequence shown here is derived from an EMBL/GenBank/DDBJ whole genome shotgun (WGS) entry which is preliminary data.</text>
</comment>
<dbReference type="FunFam" id="3.30.460.30:FF:000001">
    <property type="entry name" value="Glutamyl-tRNA reductase"/>
    <property type="match status" value="1"/>
</dbReference>
<dbReference type="PANTHER" id="PTHR43013">
    <property type="entry name" value="GLUTAMYL-TRNA REDUCTASE"/>
    <property type="match status" value="1"/>
</dbReference>
<name>A0A367YTS1_9ACTN</name>
<dbReference type="InterPro" id="IPR036343">
    <property type="entry name" value="GluRdtase_N_sf"/>
</dbReference>
<dbReference type="SUPFAM" id="SSF51735">
    <property type="entry name" value="NAD(P)-binding Rossmann-fold domains"/>
    <property type="match status" value="1"/>
</dbReference>
<dbReference type="InterPro" id="IPR015896">
    <property type="entry name" value="4pyrrol_synth_GluRdtase_dimer"/>
</dbReference>
<evidence type="ECO:0000313" key="18">
    <source>
        <dbReference type="EMBL" id="RCK69157.1"/>
    </source>
</evidence>
<comment type="miscellaneous">
    <text evidence="8">During catalysis, the active site Cys acts as a nucleophile attacking the alpha-carbonyl group of tRNA-bound glutamate with the formation of a thioester intermediate between enzyme and glutamate, and the concomitant release of tRNA(Glu). The thioester intermediate is finally reduced by direct hydride transfer from NADPH, to form the product GSA.</text>
</comment>
<dbReference type="InterPro" id="IPR018214">
    <property type="entry name" value="GluRdtase_CS"/>
</dbReference>
<evidence type="ECO:0000256" key="9">
    <source>
        <dbReference type="PIRSR" id="PIRSR000445-1"/>
    </source>
</evidence>
<keyword evidence="5 8" id="KW-0560">Oxidoreductase</keyword>
<evidence type="ECO:0000259" key="16">
    <source>
        <dbReference type="Pfam" id="PF01488"/>
    </source>
</evidence>
<evidence type="ECO:0000256" key="3">
    <source>
        <dbReference type="ARBA" id="ARBA00012970"/>
    </source>
</evidence>
<evidence type="ECO:0000256" key="2">
    <source>
        <dbReference type="ARBA" id="ARBA00005916"/>
    </source>
</evidence>
<feature type="domain" description="Glutamyl-tRNA reductase N-terminal" evidence="17">
    <location>
        <begin position="6"/>
        <end position="156"/>
    </location>
</feature>
<comment type="similarity">
    <text evidence="2 8 13">Belongs to the glutamyl-tRNA reductase family.</text>
</comment>
<feature type="domain" description="Tetrapyrrole biosynthesis glutamyl-tRNA reductase dimerisation" evidence="15">
    <location>
        <begin position="310"/>
        <end position="408"/>
    </location>
</feature>
<feature type="binding site" evidence="8 10">
    <location>
        <position position="120"/>
    </location>
    <ligand>
        <name>substrate</name>
    </ligand>
</feature>
<dbReference type="RefSeq" id="WP_114127013.1">
    <property type="nucleotide sequence ID" value="NZ_QOUI01000007.1"/>
</dbReference>
<evidence type="ECO:0000256" key="12">
    <source>
        <dbReference type="PIRSR" id="PIRSR000445-4"/>
    </source>
</evidence>
<dbReference type="PIRSF" id="PIRSF000445">
    <property type="entry name" value="4pyrrol_synth_GluRdtase"/>
    <property type="match status" value="1"/>
</dbReference>
<protein>
    <recommendedName>
        <fullName evidence="3 8">Glutamyl-tRNA reductase</fullName>
        <shortName evidence="8">GluTR</shortName>
        <ecNumber evidence="3 8">1.2.1.70</ecNumber>
    </recommendedName>
</protein>
<comment type="domain">
    <text evidence="8">Possesses an unusual extended V-shaped dimeric structure with each monomer consisting of three distinct domains arranged along a curved 'spinal' alpha-helix. The N-terminal catalytic domain specifically recognizes the glutamate moiety of the substrate. The second domain is the NADPH-binding domain, and the third C-terminal domain is responsible for dimerization.</text>
</comment>
<dbReference type="InterPro" id="IPR036291">
    <property type="entry name" value="NAD(P)-bd_dom_sf"/>
</dbReference>
<dbReference type="Proteomes" id="UP000252770">
    <property type="component" value="Unassembled WGS sequence"/>
</dbReference>
<dbReference type="NCBIfam" id="NF000744">
    <property type="entry name" value="PRK00045.1-3"/>
    <property type="match status" value="1"/>
</dbReference>
<dbReference type="PROSITE" id="PS00747">
    <property type="entry name" value="GLUTR"/>
    <property type="match status" value="1"/>
</dbReference>
<evidence type="ECO:0000256" key="7">
    <source>
        <dbReference type="ARBA" id="ARBA00047464"/>
    </source>
</evidence>
<organism evidence="18 19">
    <name type="scientific">Desertihabitans brevis</name>
    <dbReference type="NCBI Taxonomy" id="2268447"/>
    <lineage>
        <taxon>Bacteria</taxon>
        <taxon>Bacillati</taxon>
        <taxon>Actinomycetota</taxon>
        <taxon>Actinomycetes</taxon>
        <taxon>Propionibacteriales</taxon>
        <taxon>Propionibacteriaceae</taxon>
        <taxon>Desertihabitans</taxon>
    </lineage>
</organism>
<dbReference type="Pfam" id="PF00745">
    <property type="entry name" value="GlutR_dimer"/>
    <property type="match status" value="1"/>
</dbReference>
<evidence type="ECO:0000256" key="8">
    <source>
        <dbReference type="HAMAP-Rule" id="MF_00087"/>
    </source>
</evidence>
<dbReference type="Pfam" id="PF05201">
    <property type="entry name" value="GlutR_N"/>
    <property type="match status" value="1"/>
</dbReference>
<gene>
    <name evidence="8" type="primary">hemA</name>
    <name evidence="18" type="ORF">DT076_12515</name>
</gene>
<dbReference type="GO" id="GO:0008883">
    <property type="term" value="F:glutamyl-tRNA reductase activity"/>
    <property type="evidence" value="ECO:0007669"/>
    <property type="project" value="UniProtKB-UniRule"/>
</dbReference>
<comment type="function">
    <text evidence="8">Catalyzes the NADPH-dependent reduction of glutamyl-tRNA(Glu) to glutamate 1-semialdehyde (GSA).</text>
</comment>
<dbReference type="Pfam" id="PF01488">
    <property type="entry name" value="Shikimate_DH"/>
    <property type="match status" value="1"/>
</dbReference>
<comment type="catalytic activity">
    <reaction evidence="7 8 13">
        <text>(S)-4-amino-5-oxopentanoate + tRNA(Glu) + NADP(+) = L-glutamyl-tRNA(Glu) + NADPH + H(+)</text>
        <dbReference type="Rhea" id="RHEA:12344"/>
        <dbReference type="Rhea" id="RHEA-COMP:9663"/>
        <dbReference type="Rhea" id="RHEA-COMP:9680"/>
        <dbReference type="ChEBI" id="CHEBI:15378"/>
        <dbReference type="ChEBI" id="CHEBI:57501"/>
        <dbReference type="ChEBI" id="CHEBI:57783"/>
        <dbReference type="ChEBI" id="CHEBI:58349"/>
        <dbReference type="ChEBI" id="CHEBI:78442"/>
        <dbReference type="ChEBI" id="CHEBI:78520"/>
        <dbReference type="EC" id="1.2.1.70"/>
    </reaction>
</comment>
<keyword evidence="6 8" id="KW-0627">Porphyrin biosynthesis</keyword>
<feature type="active site" description="Nucleophile" evidence="8 9">
    <location>
        <position position="50"/>
    </location>
</feature>
<evidence type="ECO:0000256" key="4">
    <source>
        <dbReference type="ARBA" id="ARBA00022857"/>
    </source>
</evidence>
<evidence type="ECO:0000256" key="13">
    <source>
        <dbReference type="RuleBase" id="RU000584"/>
    </source>
</evidence>
<keyword evidence="4 8" id="KW-0521">NADP</keyword>
<feature type="site" description="Important for activity" evidence="8 12">
    <location>
        <position position="99"/>
    </location>
</feature>
<feature type="binding site" evidence="8 10">
    <location>
        <position position="109"/>
    </location>
    <ligand>
        <name>substrate</name>
    </ligand>
</feature>
<evidence type="ECO:0000256" key="11">
    <source>
        <dbReference type="PIRSR" id="PIRSR000445-3"/>
    </source>
</evidence>
<reference evidence="18 19" key="1">
    <citation type="submission" date="2018-07" db="EMBL/GenBank/DDBJ databases">
        <title>Desertimonas flava gen. nov. sp. nov.</title>
        <authorList>
            <person name="Liu S."/>
        </authorList>
    </citation>
    <scope>NUCLEOTIDE SEQUENCE [LARGE SCALE GENOMIC DNA]</scope>
    <source>
        <strain evidence="18 19">16Sb5-5</strain>
    </source>
</reference>
<dbReference type="GO" id="GO:0050661">
    <property type="term" value="F:NADP binding"/>
    <property type="evidence" value="ECO:0007669"/>
    <property type="project" value="InterPro"/>
</dbReference>
<evidence type="ECO:0000256" key="14">
    <source>
        <dbReference type="SAM" id="MobiDB-lite"/>
    </source>
</evidence>
<dbReference type="UniPathway" id="UPA00251">
    <property type="reaction ID" value="UER00316"/>
</dbReference>
<sequence>MSILVVSASHRGASVESLNALALDTAGVTKLAHGLTDTEVVDEAVVLSTCNRTEVYAHVEKFHAGLEVVVEALSQASGLSPLELQRICAVYYDEAAVGHLFAVAAGLESMVVGESQILGQVRHALSTSQQAGTVGSALNSLFQQALRVGKRAQTETSIGAAGRSLVGAAVESLARLGVELDGRTVVVLGAGSIASLAAHTAADAGADVVVVNRTLAKAQRLAEQVDGSARPLGELAAALAGAQVLITCVGAPGTVVGPELVQGTPLRGVVDLALPADVDARVGEQVALVNLERLQRELAGTTGAAEVAVARELVSGEVSDFLGARRAAKVAPTVVALRTMAAEVVSAEMSRLVGKAPGLDAAQLHEVERTVRRVVDKILHQPTVRLQSHAAAGGSPDYAGALRELFALDPDQVAAVSSLSRTETPAGEVDPAGWPDAGRAAERA</sequence>
<dbReference type="SUPFAM" id="SSF69075">
    <property type="entry name" value="Glutamyl tRNA-reductase dimerization domain"/>
    <property type="match status" value="1"/>
</dbReference>
<keyword evidence="19" id="KW-1185">Reference proteome</keyword>
<dbReference type="InterPro" id="IPR000343">
    <property type="entry name" value="4pyrrol_synth_GluRdtase"/>
</dbReference>
<dbReference type="Gene3D" id="3.30.460.30">
    <property type="entry name" value="Glutamyl-tRNA reductase, N-terminal domain"/>
    <property type="match status" value="1"/>
</dbReference>
<feature type="region of interest" description="Disordered" evidence="14">
    <location>
        <begin position="417"/>
        <end position="444"/>
    </location>
</feature>
<evidence type="ECO:0000256" key="5">
    <source>
        <dbReference type="ARBA" id="ARBA00023002"/>
    </source>
</evidence>
<dbReference type="HAMAP" id="MF_00087">
    <property type="entry name" value="Glu_tRNA_reductase"/>
    <property type="match status" value="1"/>
</dbReference>
<dbReference type="PANTHER" id="PTHR43013:SF1">
    <property type="entry name" value="GLUTAMYL-TRNA REDUCTASE"/>
    <property type="match status" value="1"/>
</dbReference>
<dbReference type="EMBL" id="QOUI01000007">
    <property type="protein sequence ID" value="RCK69157.1"/>
    <property type="molecule type" value="Genomic_DNA"/>
</dbReference>
<feature type="binding site" evidence="8 11">
    <location>
        <begin position="189"/>
        <end position="194"/>
    </location>
    <ligand>
        <name>NADP(+)</name>
        <dbReference type="ChEBI" id="CHEBI:58349"/>
    </ligand>
</feature>
<dbReference type="NCBIfam" id="TIGR01035">
    <property type="entry name" value="hemA"/>
    <property type="match status" value="1"/>
</dbReference>
<feature type="domain" description="Quinate/shikimate 5-dehydrogenase/glutamyl-tRNA reductase" evidence="16">
    <location>
        <begin position="179"/>
        <end position="295"/>
    </location>
</feature>